<comment type="function">
    <text evidence="7">Part of the ABC transporter complex PotABCD involved in spermidine/putrescine import. Responsible for energy coupling to the transport system.</text>
</comment>
<evidence type="ECO:0000256" key="6">
    <source>
        <dbReference type="ARBA" id="ARBA00023136"/>
    </source>
</evidence>
<dbReference type="PROSITE" id="PS00211">
    <property type="entry name" value="ABC_TRANSPORTER_1"/>
    <property type="match status" value="1"/>
</dbReference>
<dbReference type="InterPro" id="IPR008995">
    <property type="entry name" value="Mo/tungstate-bd_C_term_dom"/>
</dbReference>
<evidence type="ECO:0000256" key="4">
    <source>
        <dbReference type="ARBA" id="ARBA00022840"/>
    </source>
</evidence>
<dbReference type="OrthoDB" id="9778160at2"/>
<dbReference type="NCBIfam" id="TIGR01187">
    <property type="entry name" value="potA"/>
    <property type="match status" value="1"/>
</dbReference>
<keyword evidence="10" id="KW-1185">Reference proteome</keyword>
<keyword evidence="6 7" id="KW-0472">Membrane</keyword>
<dbReference type="GO" id="GO:0016887">
    <property type="term" value="F:ATP hydrolysis activity"/>
    <property type="evidence" value="ECO:0007669"/>
    <property type="project" value="InterPro"/>
</dbReference>
<comment type="subunit">
    <text evidence="7">The complex is composed of two ATP-binding proteins (PotA), two transmembrane proteins (PotB and PotC) and a solute-binding protein (PotD).</text>
</comment>
<dbReference type="SUPFAM" id="SSF50331">
    <property type="entry name" value="MOP-like"/>
    <property type="match status" value="2"/>
</dbReference>
<organism evidence="9 10">
    <name type="scientific">Candidatus Promineifilum breve</name>
    <dbReference type="NCBI Taxonomy" id="1806508"/>
    <lineage>
        <taxon>Bacteria</taxon>
        <taxon>Bacillati</taxon>
        <taxon>Chloroflexota</taxon>
        <taxon>Ardenticatenia</taxon>
        <taxon>Candidatus Promineifilales</taxon>
        <taxon>Candidatus Promineifilaceae</taxon>
        <taxon>Candidatus Promineifilum</taxon>
    </lineage>
</organism>
<dbReference type="GO" id="GO:0005524">
    <property type="term" value="F:ATP binding"/>
    <property type="evidence" value="ECO:0007669"/>
    <property type="project" value="UniProtKB-KW"/>
</dbReference>
<dbReference type="InterPro" id="IPR003439">
    <property type="entry name" value="ABC_transporter-like_ATP-bd"/>
</dbReference>
<keyword evidence="5 7" id="KW-1278">Translocase</keyword>
<dbReference type="InterPro" id="IPR017871">
    <property type="entry name" value="ABC_transporter-like_CS"/>
</dbReference>
<dbReference type="KEGG" id="pbf:CFX0092_A2086"/>
<protein>
    <recommendedName>
        <fullName evidence="7">Spermidine/putrescine import ATP-binding protein PotA</fullName>
        <ecNumber evidence="7">7.6.2.11</ecNumber>
    </recommendedName>
</protein>
<keyword evidence="9" id="KW-0378">Hydrolase</keyword>
<dbReference type="PANTHER" id="PTHR42781">
    <property type="entry name" value="SPERMIDINE/PUTRESCINE IMPORT ATP-BINDING PROTEIN POTA"/>
    <property type="match status" value="1"/>
</dbReference>
<evidence type="ECO:0000256" key="3">
    <source>
        <dbReference type="ARBA" id="ARBA00022741"/>
    </source>
</evidence>
<evidence type="ECO:0000256" key="2">
    <source>
        <dbReference type="ARBA" id="ARBA00022475"/>
    </source>
</evidence>
<dbReference type="InterPro" id="IPR005893">
    <property type="entry name" value="PotA-like"/>
</dbReference>
<dbReference type="InterPro" id="IPR003593">
    <property type="entry name" value="AAA+_ATPase"/>
</dbReference>
<dbReference type="CDD" id="cd03300">
    <property type="entry name" value="ABC_PotA_N"/>
    <property type="match status" value="1"/>
</dbReference>
<dbReference type="Gene3D" id="2.40.50.100">
    <property type="match status" value="1"/>
</dbReference>
<dbReference type="Pfam" id="PF00005">
    <property type="entry name" value="ABC_tran"/>
    <property type="match status" value="1"/>
</dbReference>
<evidence type="ECO:0000313" key="10">
    <source>
        <dbReference type="Proteomes" id="UP000215027"/>
    </source>
</evidence>
<evidence type="ECO:0000259" key="8">
    <source>
        <dbReference type="PROSITE" id="PS50893"/>
    </source>
</evidence>
<gene>
    <name evidence="7 9" type="primary">potA</name>
    <name evidence="9" type="ORF">CFX0092_A2086</name>
</gene>
<dbReference type="AlphaFoldDB" id="A0A160T2N6"/>
<evidence type="ECO:0000256" key="5">
    <source>
        <dbReference type="ARBA" id="ARBA00022967"/>
    </source>
</evidence>
<keyword evidence="4 7" id="KW-0067">ATP-binding</keyword>
<dbReference type="SMART" id="SM00382">
    <property type="entry name" value="AAA"/>
    <property type="match status" value="1"/>
</dbReference>
<dbReference type="GO" id="GO:0015594">
    <property type="term" value="F:ABC-type putrescine transporter activity"/>
    <property type="evidence" value="ECO:0007669"/>
    <property type="project" value="InterPro"/>
</dbReference>
<dbReference type="EMBL" id="LN890655">
    <property type="protein sequence ID" value="CUS03964.2"/>
    <property type="molecule type" value="Genomic_DNA"/>
</dbReference>
<dbReference type="EC" id="7.6.2.11" evidence="7"/>
<dbReference type="GO" id="GO:0043190">
    <property type="term" value="C:ATP-binding cassette (ABC) transporter complex"/>
    <property type="evidence" value="ECO:0007669"/>
    <property type="project" value="InterPro"/>
</dbReference>
<keyword evidence="2 7" id="KW-1003">Cell membrane</keyword>
<dbReference type="InterPro" id="IPR027417">
    <property type="entry name" value="P-loop_NTPase"/>
</dbReference>
<dbReference type="PROSITE" id="PS50893">
    <property type="entry name" value="ABC_TRANSPORTER_2"/>
    <property type="match status" value="1"/>
</dbReference>
<reference evidence="9" key="1">
    <citation type="submission" date="2016-01" db="EMBL/GenBank/DDBJ databases">
        <authorList>
            <person name="Mcilroy J.S."/>
            <person name="Karst M S."/>
            <person name="Albertsen M."/>
        </authorList>
    </citation>
    <scope>NUCLEOTIDE SEQUENCE</scope>
    <source>
        <strain evidence="9">Cfx-K</strain>
    </source>
</reference>
<evidence type="ECO:0000313" key="9">
    <source>
        <dbReference type="EMBL" id="CUS03964.2"/>
    </source>
</evidence>
<evidence type="ECO:0000256" key="1">
    <source>
        <dbReference type="ARBA" id="ARBA00022448"/>
    </source>
</evidence>
<comment type="similarity">
    <text evidence="7">Belongs to the ABC transporter superfamily. Spermidine/putrescine importer (TC 3.A.1.11.1) family.</text>
</comment>
<dbReference type="InterPro" id="IPR050093">
    <property type="entry name" value="ABC_SmlMolc_Importer"/>
</dbReference>
<dbReference type="RefSeq" id="WP_095043373.1">
    <property type="nucleotide sequence ID" value="NZ_LN890655.1"/>
</dbReference>
<accession>A0A160T2N6</accession>
<comment type="catalytic activity">
    <reaction evidence="7">
        <text>ATP + H2O + polyamine-[polyamine-binding protein]Side 1 = ADP + phosphate + polyamineSide 2 + [polyamine-binding protein]Side 1.</text>
        <dbReference type="EC" id="7.6.2.11"/>
    </reaction>
</comment>
<dbReference type="Pfam" id="PF08402">
    <property type="entry name" value="TOBE_2"/>
    <property type="match status" value="1"/>
</dbReference>
<evidence type="ECO:0000256" key="7">
    <source>
        <dbReference type="RuleBase" id="RU364083"/>
    </source>
</evidence>
<proteinExistence type="inferred from homology"/>
<dbReference type="InterPro" id="IPR013611">
    <property type="entry name" value="Transp-assoc_OB_typ2"/>
</dbReference>
<sequence>MTDSFRVELRNVTKRFGEYAAVNDLSLMVRDGEFFSLIGPSGCGKTTTLRMIAGFEQPTEGEIFIGGQHVEGIPAHHRPVNTVFQNYALFPHMSVAANVAFGLEMSRVPTAEIRRRVAEALELVRLPQMAERKPRQLSGGQQQRVALARALVNRPQVLLLDEPLGALDLKLRRAMQIELKHIQTEVGITFIYVTHDQEEAMTMSDRIGIMSEGVLQQVGSPHEVYEKPINRFVADFIGETNFLPAAVARLETEEDYPMVTLQGGVRVLAANEGHDLRLEQPVTLTIRPERINLYPQGKVDVLKAESGLEAEELERILGAKMPGPVDMKEFLLAEPENVVLNGTLDEAYYIGTDTRFRVTLEGGASLVVRQQNYGSRYDMPFDVGSHVYVQWAAENAQILTD</sequence>
<dbReference type="PANTHER" id="PTHR42781:SF4">
    <property type="entry name" value="SPERMIDINE_PUTRESCINE IMPORT ATP-BINDING PROTEIN POTA"/>
    <property type="match status" value="1"/>
</dbReference>
<keyword evidence="1 7" id="KW-0813">Transport</keyword>
<name>A0A160T2N6_9CHLR</name>
<feature type="domain" description="ABC transporter" evidence="8">
    <location>
        <begin position="7"/>
        <end position="237"/>
    </location>
</feature>
<dbReference type="Proteomes" id="UP000215027">
    <property type="component" value="Chromosome I"/>
</dbReference>
<dbReference type="InterPro" id="IPR017879">
    <property type="entry name" value="PotA_ATP-bd"/>
</dbReference>
<dbReference type="FunFam" id="3.40.50.300:FF:000133">
    <property type="entry name" value="Spermidine/putrescine import ATP-binding protein PotA"/>
    <property type="match status" value="1"/>
</dbReference>
<dbReference type="SUPFAM" id="SSF52540">
    <property type="entry name" value="P-loop containing nucleoside triphosphate hydrolases"/>
    <property type="match status" value="1"/>
</dbReference>
<keyword evidence="3 7" id="KW-0547">Nucleotide-binding</keyword>
<dbReference type="Gene3D" id="3.40.50.300">
    <property type="entry name" value="P-loop containing nucleotide triphosphate hydrolases"/>
    <property type="match status" value="1"/>
</dbReference>